<dbReference type="EMBL" id="BAAAZY010000022">
    <property type="protein sequence ID" value="GAA4079033.1"/>
    <property type="molecule type" value="Genomic_DNA"/>
</dbReference>
<keyword evidence="2" id="KW-1185">Reference proteome</keyword>
<gene>
    <name evidence="1" type="ORF">GCM10022233_68320</name>
</gene>
<evidence type="ECO:0000313" key="2">
    <source>
        <dbReference type="Proteomes" id="UP001499984"/>
    </source>
</evidence>
<proteinExistence type="predicted"/>
<sequence length="76" mass="7946">MFTASGPQEMPVPRELSTEEVASTVDDFRRAAAAAITAGAPTASRSTEPTAPSDGTFVVTVAARRLLRSRPLSELA</sequence>
<evidence type="ECO:0000313" key="1">
    <source>
        <dbReference type="EMBL" id="GAA4079033.1"/>
    </source>
</evidence>
<name>A0ABP7W1H5_9ACTN</name>
<dbReference type="Proteomes" id="UP001499984">
    <property type="component" value="Unassembled WGS sequence"/>
</dbReference>
<reference evidence="2" key="1">
    <citation type="journal article" date="2019" name="Int. J. Syst. Evol. Microbiol.">
        <title>The Global Catalogue of Microorganisms (GCM) 10K type strain sequencing project: providing services to taxonomists for standard genome sequencing and annotation.</title>
        <authorList>
            <consortium name="The Broad Institute Genomics Platform"/>
            <consortium name="The Broad Institute Genome Sequencing Center for Infectious Disease"/>
            <person name="Wu L."/>
            <person name="Ma J."/>
        </authorList>
    </citation>
    <scope>NUCLEOTIDE SEQUENCE [LARGE SCALE GENOMIC DNA]</scope>
    <source>
        <strain evidence="2">JCM 16925</strain>
    </source>
</reference>
<dbReference type="SUPFAM" id="SSF51395">
    <property type="entry name" value="FMN-linked oxidoreductases"/>
    <property type="match status" value="1"/>
</dbReference>
<protein>
    <submittedName>
        <fullName evidence="1">Uncharacterized protein</fullName>
    </submittedName>
</protein>
<comment type="caution">
    <text evidence="1">The sequence shown here is derived from an EMBL/GenBank/DDBJ whole genome shotgun (WGS) entry which is preliminary data.</text>
</comment>
<accession>A0ABP7W1H5</accession>
<organism evidence="1 2">
    <name type="scientific">Streptomyces shaanxiensis</name>
    <dbReference type="NCBI Taxonomy" id="653357"/>
    <lineage>
        <taxon>Bacteria</taxon>
        <taxon>Bacillati</taxon>
        <taxon>Actinomycetota</taxon>
        <taxon>Actinomycetes</taxon>
        <taxon>Kitasatosporales</taxon>
        <taxon>Streptomycetaceae</taxon>
        <taxon>Streptomyces</taxon>
    </lineage>
</organism>